<feature type="domain" description="DNA2/NAM7 helicase-like C-terminal" evidence="6">
    <location>
        <begin position="171"/>
        <end position="201"/>
    </location>
</feature>
<feature type="compositionally biased region" description="Pro residues" evidence="5">
    <location>
        <begin position="122"/>
        <end position="141"/>
    </location>
</feature>
<proteinExistence type="predicted"/>
<keyword evidence="4" id="KW-0067">ATP-binding</keyword>
<organism evidence="7 8">
    <name type="scientific">Auxenochlorella protothecoides</name>
    <name type="common">Green microalga</name>
    <name type="synonym">Chlorella protothecoides</name>
    <dbReference type="NCBI Taxonomy" id="3075"/>
    <lineage>
        <taxon>Eukaryota</taxon>
        <taxon>Viridiplantae</taxon>
        <taxon>Chlorophyta</taxon>
        <taxon>core chlorophytes</taxon>
        <taxon>Trebouxiophyceae</taxon>
        <taxon>Chlorellales</taxon>
        <taxon>Chlorellaceae</taxon>
        <taxon>Auxenochlorella</taxon>
    </lineage>
</organism>
<dbReference type="InterPro" id="IPR041679">
    <property type="entry name" value="DNA2/NAM7-like_C"/>
</dbReference>
<dbReference type="InterPro" id="IPR050534">
    <property type="entry name" value="Coronavir_polyprotein_1ab"/>
</dbReference>
<dbReference type="EMBL" id="QOKY01000193">
    <property type="protein sequence ID" value="RMZ53885.1"/>
    <property type="molecule type" value="Genomic_DNA"/>
</dbReference>
<evidence type="ECO:0000259" key="6">
    <source>
        <dbReference type="Pfam" id="PF13087"/>
    </source>
</evidence>
<keyword evidence="2" id="KW-0378">Hydrolase</keyword>
<dbReference type="Proteomes" id="UP000279271">
    <property type="component" value="Unassembled WGS sequence"/>
</dbReference>
<dbReference type="Gene3D" id="3.40.50.300">
    <property type="entry name" value="P-loop containing nucleotide triphosphate hydrolases"/>
    <property type="match status" value="1"/>
</dbReference>
<name>A0A3M7KVY3_AUXPR</name>
<comment type="caution">
    <text evidence="7">The sequence shown here is derived from an EMBL/GenBank/DDBJ whole genome shotgun (WGS) entry which is preliminary data.</text>
</comment>
<evidence type="ECO:0000313" key="7">
    <source>
        <dbReference type="EMBL" id="RMZ53885.1"/>
    </source>
</evidence>
<dbReference type="Pfam" id="PF13087">
    <property type="entry name" value="AAA_12"/>
    <property type="match status" value="1"/>
</dbReference>
<sequence length="255" mass="27556">MAAPPSPAPTPNLLRELEGRSKELIDRLEQGVQAEIQAQRDRVHRLVLDTPLPVLQRRGLVLVGLAAAPCGTLHTDLLVRLTPPEGTLLSRHSFVPGQPVAVKLRERASALLMRGRDRAPVGAPPTPGHPAATPPAPPPPLRLEDSVPPGMVASVVTKAWREADALSEVAAARRLGFLADRRRVNVAITRARRGLVVLGCSALLRTHPVWREWLREAGHVPEAQPQRAERGGRRPRISADPGCYGSGCGVEEIFL</sequence>
<dbReference type="GO" id="GO:0043139">
    <property type="term" value="F:5'-3' DNA helicase activity"/>
    <property type="evidence" value="ECO:0007669"/>
    <property type="project" value="TreeGrafter"/>
</dbReference>
<dbReference type="PANTHER" id="PTHR43788:SF8">
    <property type="entry name" value="DNA-BINDING PROTEIN SMUBP-2"/>
    <property type="match status" value="1"/>
</dbReference>
<evidence type="ECO:0000256" key="1">
    <source>
        <dbReference type="ARBA" id="ARBA00022741"/>
    </source>
</evidence>
<evidence type="ECO:0000256" key="5">
    <source>
        <dbReference type="SAM" id="MobiDB-lite"/>
    </source>
</evidence>
<reference evidence="8" key="1">
    <citation type="journal article" date="2018" name="Algal Res.">
        <title>Characterization of plant carbon substrate utilization by Auxenochlorella protothecoides.</title>
        <authorList>
            <person name="Vogler B.W."/>
            <person name="Starkenburg S.R."/>
            <person name="Sudasinghe N."/>
            <person name="Schambach J.Y."/>
            <person name="Rollin J.A."/>
            <person name="Pattathil S."/>
            <person name="Barry A.N."/>
        </authorList>
    </citation>
    <scope>NUCLEOTIDE SEQUENCE [LARGE SCALE GENOMIC DNA]</scope>
    <source>
        <strain evidence="8">UTEX 25</strain>
    </source>
</reference>
<dbReference type="GO" id="GO:0005524">
    <property type="term" value="F:ATP binding"/>
    <property type="evidence" value="ECO:0007669"/>
    <property type="project" value="UniProtKB-KW"/>
</dbReference>
<gene>
    <name evidence="7" type="ORF">APUTEX25_005631</name>
</gene>
<feature type="region of interest" description="Disordered" evidence="5">
    <location>
        <begin position="117"/>
        <end position="143"/>
    </location>
</feature>
<accession>A0A3M7KVY3</accession>
<keyword evidence="1" id="KW-0547">Nucleotide-binding</keyword>
<evidence type="ECO:0000256" key="2">
    <source>
        <dbReference type="ARBA" id="ARBA00022801"/>
    </source>
</evidence>
<evidence type="ECO:0000256" key="3">
    <source>
        <dbReference type="ARBA" id="ARBA00022806"/>
    </source>
</evidence>
<dbReference type="PANTHER" id="PTHR43788">
    <property type="entry name" value="DNA2/NAM7 HELICASE FAMILY MEMBER"/>
    <property type="match status" value="1"/>
</dbReference>
<protein>
    <recommendedName>
        <fullName evidence="6">DNA2/NAM7 helicase-like C-terminal domain-containing protein</fullName>
    </recommendedName>
</protein>
<dbReference type="GO" id="GO:0016787">
    <property type="term" value="F:hydrolase activity"/>
    <property type="evidence" value="ECO:0007669"/>
    <property type="project" value="UniProtKB-KW"/>
</dbReference>
<dbReference type="InterPro" id="IPR027417">
    <property type="entry name" value="P-loop_NTPase"/>
</dbReference>
<keyword evidence="3" id="KW-0347">Helicase</keyword>
<dbReference type="AlphaFoldDB" id="A0A3M7KVY3"/>
<evidence type="ECO:0000256" key="4">
    <source>
        <dbReference type="ARBA" id="ARBA00022840"/>
    </source>
</evidence>
<evidence type="ECO:0000313" key="8">
    <source>
        <dbReference type="Proteomes" id="UP000279271"/>
    </source>
</evidence>